<feature type="domain" description="Glutamine amidotransferase" evidence="1">
    <location>
        <begin position="38"/>
        <end position="180"/>
    </location>
</feature>
<proteinExistence type="predicted"/>
<dbReference type="SUPFAM" id="SSF52317">
    <property type="entry name" value="Class I glutamine amidotransferase-like"/>
    <property type="match status" value="1"/>
</dbReference>
<dbReference type="Gene3D" id="3.40.50.880">
    <property type="match status" value="1"/>
</dbReference>
<dbReference type="InterPro" id="IPR017926">
    <property type="entry name" value="GATASE"/>
</dbReference>
<evidence type="ECO:0000313" key="3">
    <source>
        <dbReference type="Proteomes" id="UP000612899"/>
    </source>
</evidence>
<evidence type="ECO:0000313" key="2">
    <source>
        <dbReference type="EMBL" id="GIH09357.1"/>
    </source>
</evidence>
<keyword evidence="2" id="KW-0315">Glutamine amidotransferase</keyword>
<dbReference type="Pfam" id="PF00117">
    <property type="entry name" value="GATase"/>
    <property type="match status" value="1"/>
</dbReference>
<dbReference type="InterPro" id="IPR044992">
    <property type="entry name" value="ChyE-like"/>
</dbReference>
<dbReference type="PANTHER" id="PTHR42695">
    <property type="entry name" value="GLUTAMINE AMIDOTRANSFERASE YLR126C-RELATED"/>
    <property type="match status" value="1"/>
</dbReference>
<sequence length="240" mass="26107">MENDPTDDIRRLGGWLTEAGLELVVARPYTGEELPETLEGYVALIVLGGEQSTYPQPDGSPGAPWFPRLESLLRKAVKAKVPTLGICLGGQLLAQATGGRVELSEAGLEVGAKLVAKRDAAADDVLFGPVPFAPDVVQHHYDEITELPAGAVLMAASPRYPHQAFRIGDCAWGTQFHIETDTAMFADWAAKWEDIDDLIAQVDAVQSDVEEVWRPFAHRFAAVALGQLSPERERRSLPLL</sequence>
<keyword evidence="3" id="KW-1185">Reference proteome</keyword>
<reference evidence="2" key="1">
    <citation type="submission" date="2021-01" db="EMBL/GenBank/DDBJ databases">
        <title>Whole genome shotgun sequence of Rhizocola hellebori NBRC 109834.</title>
        <authorList>
            <person name="Komaki H."/>
            <person name="Tamura T."/>
        </authorList>
    </citation>
    <scope>NUCLEOTIDE SEQUENCE</scope>
    <source>
        <strain evidence="2">NBRC 109834</strain>
    </source>
</reference>
<protein>
    <submittedName>
        <fullName evidence="2">Glutamine amidotransferase</fullName>
    </submittedName>
</protein>
<organism evidence="2 3">
    <name type="scientific">Rhizocola hellebori</name>
    <dbReference type="NCBI Taxonomy" id="1392758"/>
    <lineage>
        <taxon>Bacteria</taxon>
        <taxon>Bacillati</taxon>
        <taxon>Actinomycetota</taxon>
        <taxon>Actinomycetes</taxon>
        <taxon>Micromonosporales</taxon>
        <taxon>Micromonosporaceae</taxon>
        <taxon>Rhizocola</taxon>
    </lineage>
</organism>
<dbReference type="PROSITE" id="PS51273">
    <property type="entry name" value="GATASE_TYPE_1"/>
    <property type="match status" value="1"/>
</dbReference>
<comment type="caution">
    <text evidence="2">The sequence shown here is derived from an EMBL/GenBank/DDBJ whole genome shotgun (WGS) entry which is preliminary data.</text>
</comment>
<dbReference type="CDD" id="cd01741">
    <property type="entry name" value="GATase1_1"/>
    <property type="match status" value="1"/>
</dbReference>
<dbReference type="InterPro" id="IPR029062">
    <property type="entry name" value="Class_I_gatase-like"/>
</dbReference>
<dbReference type="GO" id="GO:0005829">
    <property type="term" value="C:cytosol"/>
    <property type="evidence" value="ECO:0007669"/>
    <property type="project" value="TreeGrafter"/>
</dbReference>
<dbReference type="Proteomes" id="UP000612899">
    <property type="component" value="Unassembled WGS sequence"/>
</dbReference>
<dbReference type="PANTHER" id="PTHR42695:SF5">
    <property type="entry name" value="GLUTAMINE AMIDOTRANSFERASE YLR126C-RELATED"/>
    <property type="match status" value="1"/>
</dbReference>
<name>A0A8J3VKB1_9ACTN</name>
<evidence type="ECO:0000259" key="1">
    <source>
        <dbReference type="Pfam" id="PF00117"/>
    </source>
</evidence>
<dbReference type="AlphaFoldDB" id="A0A8J3VKB1"/>
<gene>
    <name evidence="2" type="primary">guaA_2</name>
    <name evidence="2" type="ORF">Rhe02_74240</name>
</gene>
<dbReference type="EMBL" id="BONY01000066">
    <property type="protein sequence ID" value="GIH09357.1"/>
    <property type="molecule type" value="Genomic_DNA"/>
</dbReference>
<accession>A0A8J3VKB1</accession>